<dbReference type="RefSeq" id="WP_258393490.1">
    <property type="nucleotide sequence ID" value="NZ_AP019769.1"/>
</dbReference>
<dbReference type="GO" id="GO:0003746">
    <property type="term" value="F:translation elongation factor activity"/>
    <property type="evidence" value="ECO:0007669"/>
    <property type="project" value="InterPro"/>
</dbReference>
<organism evidence="5 6">
    <name type="scientific">Nanobdella aerobiophila</name>
    <dbReference type="NCBI Taxonomy" id="2586965"/>
    <lineage>
        <taxon>Archaea</taxon>
        <taxon>Nanobdellota</taxon>
        <taxon>Nanobdellia</taxon>
        <taxon>Nanobdellales</taxon>
        <taxon>Nanobdellaceae</taxon>
        <taxon>Nanobdella</taxon>
    </lineage>
</organism>
<dbReference type="InterPro" id="IPR019769">
    <property type="entry name" value="Trans_elong_IF5A_hypusine_site"/>
</dbReference>
<dbReference type="GO" id="GO:0045905">
    <property type="term" value="P:positive regulation of translational termination"/>
    <property type="evidence" value="ECO:0007669"/>
    <property type="project" value="InterPro"/>
</dbReference>
<feature type="domain" description="Translation initiation factor 5A-like N-terminal" evidence="4">
    <location>
        <begin position="9"/>
        <end position="63"/>
    </location>
</feature>
<dbReference type="EMBL" id="AP019769">
    <property type="protein sequence ID" value="BBL45459.1"/>
    <property type="molecule type" value="Genomic_DNA"/>
</dbReference>
<dbReference type="NCBIfam" id="TIGR00037">
    <property type="entry name" value="eIF_5A"/>
    <property type="match status" value="1"/>
</dbReference>
<keyword evidence="3" id="KW-0385">Hypusine</keyword>
<dbReference type="GeneID" id="74568242"/>
<dbReference type="KEGG" id="naer:MJ1_0291"/>
<reference evidence="6" key="1">
    <citation type="journal article" date="2022" name="Int. J. Syst. Evol. Microbiol.">
        <title>Nanobdella aerobiophila gen. nov., sp. nov., a thermoacidophilic, obligate ectosymbiotic archaeon, and proposal of Nanobdellaceae fam. nov., Nanobdellales ord. nov. and Nanobdellia class. nov.</title>
        <authorList>
            <person name="Kato S."/>
            <person name="Ogasawara A."/>
            <person name="Itoh T."/>
            <person name="Sakai H.D."/>
            <person name="Shimizu M."/>
            <person name="Yuki M."/>
            <person name="Kaneko M."/>
            <person name="Takashina T."/>
            <person name="Ohkuma M."/>
        </authorList>
    </citation>
    <scope>NUCLEOTIDE SEQUENCE [LARGE SCALE GENOMIC DNA]</scope>
    <source>
        <strain evidence="6">MJ1</strain>
    </source>
</reference>
<dbReference type="Gene3D" id="2.30.30.30">
    <property type="match status" value="1"/>
</dbReference>
<dbReference type="GO" id="GO:0043022">
    <property type="term" value="F:ribosome binding"/>
    <property type="evidence" value="ECO:0007669"/>
    <property type="project" value="InterPro"/>
</dbReference>
<dbReference type="InterPro" id="IPR008991">
    <property type="entry name" value="Translation_prot_SH3-like_sf"/>
</dbReference>
<evidence type="ECO:0000256" key="3">
    <source>
        <dbReference type="ARBA" id="ARBA00023071"/>
    </source>
</evidence>
<dbReference type="PROSITE" id="PS00302">
    <property type="entry name" value="IF5A_HYPUSINE"/>
    <property type="match status" value="1"/>
</dbReference>
<comment type="similarity">
    <text evidence="1">Belongs to the eIF-5A family.</text>
</comment>
<proteinExistence type="inferred from homology"/>
<keyword evidence="6" id="KW-1185">Reference proteome</keyword>
<dbReference type="GO" id="GO:0003743">
    <property type="term" value="F:translation initiation factor activity"/>
    <property type="evidence" value="ECO:0007669"/>
    <property type="project" value="UniProtKB-KW"/>
</dbReference>
<accession>A0A915WRP2</accession>
<keyword evidence="5" id="KW-0396">Initiation factor</keyword>
<dbReference type="InterPro" id="IPR014722">
    <property type="entry name" value="Rib_uL2_dom2"/>
</dbReference>
<evidence type="ECO:0000313" key="6">
    <source>
        <dbReference type="Proteomes" id="UP001055553"/>
    </source>
</evidence>
<dbReference type="GO" id="GO:0045901">
    <property type="term" value="P:positive regulation of translational elongation"/>
    <property type="evidence" value="ECO:0007669"/>
    <property type="project" value="InterPro"/>
</dbReference>
<evidence type="ECO:0000256" key="1">
    <source>
        <dbReference type="ARBA" id="ARBA00006016"/>
    </source>
</evidence>
<sequence>MPEIQVKKVVDLKKGSYVWYNNEAWEVLEMETAKTGKHGSAKARIVIRSIISGKTTELVKPTQDPIEVPIINKIRGQVIAKVSDIQYTVMNLDTYETFDAKILDDDMKGRIQEGQKVLVWDIGEKIIVQGFKE</sequence>
<dbReference type="Pfam" id="PF21485">
    <property type="entry name" value="IF5A-like_N"/>
    <property type="match status" value="1"/>
</dbReference>
<dbReference type="InterPro" id="IPR048670">
    <property type="entry name" value="IF5A-like_N"/>
</dbReference>
<name>A0A915WRP2_9ARCH</name>
<dbReference type="InterPro" id="IPR012340">
    <property type="entry name" value="NA-bd_OB-fold"/>
</dbReference>
<gene>
    <name evidence="5" type="ORF">MJ1_0291</name>
</gene>
<dbReference type="PANTHER" id="PTHR11673">
    <property type="entry name" value="TRANSLATION INITIATION FACTOR 5A FAMILY MEMBER"/>
    <property type="match status" value="1"/>
</dbReference>
<keyword evidence="2" id="KW-0648">Protein biosynthesis</keyword>
<protein>
    <submittedName>
        <fullName evidence="5">Translation initiation factor 5A</fullName>
    </submittedName>
</protein>
<dbReference type="GO" id="GO:0003723">
    <property type="term" value="F:RNA binding"/>
    <property type="evidence" value="ECO:0007669"/>
    <property type="project" value="InterPro"/>
</dbReference>
<evidence type="ECO:0000313" key="5">
    <source>
        <dbReference type="EMBL" id="BBL45459.1"/>
    </source>
</evidence>
<dbReference type="PIRSF" id="PIRSF003025">
    <property type="entry name" value="eIF5A"/>
    <property type="match status" value="1"/>
</dbReference>
<evidence type="ECO:0000259" key="4">
    <source>
        <dbReference type="Pfam" id="PF21485"/>
    </source>
</evidence>
<dbReference type="AlphaFoldDB" id="A0A915WRP2"/>
<dbReference type="SUPFAM" id="SSF50104">
    <property type="entry name" value="Translation proteins SH3-like domain"/>
    <property type="match status" value="1"/>
</dbReference>
<dbReference type="Proteomes" id="UP001055553">
    <property type="component" value="Chromosome"/>
</dbReference>
<dbReference type="InterPro" id="IPR001884">
    <property type="entry name" value="IF5A-like"/>
</dbReference>
<dbReference type="Gene3D" id="2.40.50.140">
    <property type="entry name" value="Nucleic acid-binding proteins"/>
    <property type="match status" value="1"/>
</dbReference>
<evidence type="ECO:0000256" key="2">
    <source>
        <dbReference type="ARBA" id="ARBA00022917"/>
    </source>
</evidence>